<sequence length="121" mass="13382">MTLHPTKYADLLKKKRQEHKMPVDLINTSWTGGGYGVGKRMELPCPRKCVGAVIDDSDDRRAVGEFKPKAGLVGQSGIRPDCTRKLATSFKENVKQFSLPEKDLSVFGPTVEVCWGQTFGV</sequence>
<accession>A0ACC0WPD2</accession>
<evidence type="ECO:0000313" key="1">
    <source>
        <dbReference type="EMBL" id="KAI9920447.1"/>
    </source>
</evidence>
<protein>
    <submittedName>
        <fullName evidence="1">Uncharacterized protein</fullName>
    </submittedName>
</protein>
<evidence type="ECO:0000313" key="2">
    <source>
        <dbReference type="Proteomes" id="UP001163321"/>
    </source>
</evidence>
<proteinExistence type="predicted"/>
<reference evidence="1 2" key="1">
    <citation type="journal article" date="2022" name="bioRxiv">
        <title>The genome of the oomycete Peronosclerospora sorghi, a cosmopolitan pathogen of maize and sorghum, is inflated with dispersed pseudogenes.</title>
        <authorList>
            <person name="Fletcher K."/>
            <person name="Martin F."/>
            <person name="Isakeit T."/>
            <person name="Cavanaugh K."/>
            <person name="Magill C."/>
            <person name="Michelmore R."/>
        </authorList>
    </citation>
    <scope>NUCLEOTIDE SEQUENCE [LARGE SCALE GENOMIC DNA]</scope>
    <source>
        <strain evidence="1">P6</strain>
    </source>
</reference>
<dbReference type="EMBL" id="CM047589">
    <property type="protein sequence ID" value="KAI9920447.1"/>
    <property type="molecule type" value="Genomic_DNA"/>
</dbReference>
<keyword evidence="2" id="KW-1185">Reference proteome</keyword>
<dbReference type="Proteomes" id="UP001163321">
    <property type="component" value="Chromosome 10"/>
</dbReference>
<comment type="caution">
    <text evidence="1">The sequence shown here is derived from an EMBL/GenBank/DDBJ whole genome shotgun (WGS) entry which is preliminary data.</text>
</comment>
<gene>
    <name evidence="1" type="ORF">PsorP6_015521</name>
</gene>
<organism evidence="1 2">
    <name type="scientific">Peronosclerospora sorghi</name>
    <dbReference type="NCBI Taxonomy" id="230839"/>
    <lineage>
        <taxon>Eukaryota</taxon>
        <taxon>Sar</taxon>
        <taxon>Stramenopiles</taxon>
        <taxon>Oomycota</taxon>
        <taxon>Peronosporomycetes</taxon>
        <taxon>Peronosporales</taxon>
        <taxon>Peronosporaceae</taxon>
        <taxon>Peronosclerospora</taxon>
    </lineage>
</organism>
<name>A0ACC0WPD2_9STRA</name>